<keyword evidence="2" id="KW-0808">Transferase</keyword>
<gene>
    <name evidence="2" type="ORF">ACFQ4A_10800</name>
</gene>
<evidence type="ECO:0000313" key="2">
    <source>
        <dbReference type="EMBL" id="MFD1362143.1"/>
    </source>
</evidence>
<keyword evidence="2" id="KW-0418">Kinase</keyword>
<protein>
    <submittedName>
        <fullName evidence="2">N-acetylglucosamine kinase</fullName>
    </submittedName>
</protein>
<dbReference type="CDD" id="cd24007">
    <property type="entry name" value="ASKHA_NBD_eukNAGK-like"/>
    <property type="match status" value="1"/>
</dbReference>
<reference evidence="3" key="1">
    <citation type="journal article" date="2019" name="Int. J. Syst. Evol. Microbiol.">
        <title>The Global Catalogue of Microorganisms (GCM) 10K type strain sequencing project: providing services to taxonomists for standard genome sequencing and annotation.</title>
        <authorList>
            <consortium name="The Broad Institute Genomics Platform"/>
            <consortium name="The Broad Institute Genome Sequencing Center for Infectious Disease"/>
            <person name="Wu L."/>
            <person name="Ma J."/>
        </authorList>
    </citation>
    <scope>NUCLEOTIDE SEQUENCE [LARGE SCALE GENOMIC DNA]</scope>
    <source>
        <strain evidence="3">CCUG 54822</strain>
    </source>
</reference>
<dbReference type="EMBL" id="JBHTNH010000023">
    <property type="protein sequence ID" value="MFD1362143.1"/>
    <property type="molecule type" value="Genomic_DNA"/>
</dbReference>
<name>A0ABW3ZWB9_9BACI</name>
<dbReference type="InterPro" id="IPR002731">
    <property type="entry name" value="ATPase_BadF"/>
</dbReference>
<evidence type="ECO:0000259" key="1">
    <source>
        <dbReference type="Pfam" id="PF01869"/>
    </source>
</evidence>
<proteinExistence type="predicted"/>
<dbReference type="PANTHER" id="PTHR43190:SF3">
    <property type="entry name" value="N-ACETYL-D-GLUCOSAMINE KINASE"/>
    <property type="match status" value="1"/>
</dbReference>
<comment type="caution">
    <text evidence="2">The sequence shown here is derived from an EMBL/GenBank/DDBJ whole genome shotgun (WGS) entry which is preliminary data.</text>
</comment>
<dbReference type="InterPro" id="IPR052519">
    <property type="entry name" value="Euk-type_GlcNAc_Kinase"/>
</dbReference>
<dbReference type="InterPro" id="IPR043129">
    <property type="entry name" value="ATPase_NBD"/>
</dbReference>
<dbReference type="PANTHER" id="PTHR43190">
    <property type="entry name" value="N-ACETYL-D-GLUCOSAMINE KINASE"/>
    <property type="match status" value="1"/>
</dbReference>
<evidence type="ECO:0000313" key="3">
    <source>
        <dbReference type="Proteomes" id="UP001597178"/>
    </source>
</evidence>
<dbReference type="Proteomes" id="UP001597178">
    <property type="component" value="Unassembled WGS sequence"/>
</dbReference>
<sequence length="321" mass="34690">MSYVIGIDGGGTKTKAVIADMNGKVIAANSTGSTNPNIVSKQKLRHTLEALFNSLEKSSNIPMKYIQFVFAGVSGAGNETNKTTLRDIMASCLPDGIPIRIEADTVNALYSGTYGDPGIVQISGTGSITYGVNRHLKHERAGGWGYLFGDEGSGYDIGRQGIIHALKSVDGRGPETVLLPMIYSHFEVTNAQSLIQKIYTASVPKNKISPITEIVFDAYKREDPSAKMILQQAAEEMCLSIGTLYEKLFEPGEKTEVVLCGGVFNETSILPKLIKTELQTYTAINVMLPKMPPVGGSIIGAYLMQDRAFDNTVINTIIKTI</sequence>
<organism evidence="2 3">
    <name type="scientific">Lentibacillus salinarum</name>
    <dbReference type="NCBI Taxonomy" id="446820"/>
    <lineage>
        <taxon>Bacteria</taxon>
        <taxon>Bacillati</taxon>
        <taxon>Bacillota</taxon>
        <taxon>Bacilli</taxon>
        <taxon>Bacillales</taxon>
        <taxon>Bacillaceae</taxon>
        <taxon>Lentibacillus</taxon>
    </lineage>
</organism>
<dbReference type="Gene3D" id="3.30.420.40">
    <property type="match status" value="2"/>
</dbReference>
<dbReference type="GO" id="GO:0016301">
    <property type="term" value="F:kinase activity"/>
    <property type="evidence" value="ECO:0007669"/>
    <property type="project" value="UniProtKB-KW"/>
</dbReference>
<keyword evidence="3" id="KW-1185">Reference proteome</keyword>
<accession>A0ABW3ZWB9</accession>
<feature type="domain" description="ATPase BadF/BadG/BcrA/BcrD type" evidence="1">
    <location>
        <begin position="5"/>
        <end position="296"/>
    </location>
</feature>
<dbReference type="SUPFAM" id="SSF53067">
    <property type="entry name" value="Actin-like ATPase domain"/>
    <property type="match status" value="2"/>
</dbReference>
<dbReference type="RefSeq" id="WP_382400395.1">
    <property type="nucleotide sequence ID" value="NZ_JBHTNH010000023.1"/>
</dbReference>
<dbReference type="Pfam" id="PF01869">
    <property type="entry name" value="BcrAD_BadFG"/>
    <property type="match status" value="1"/>
</dbReference>